<evidence type="ECO:0000313" key="3">
    <source>
        <dbReference type="Proteomes" id="UP001265746"/>
    </source>
</evidence>
<evidence type="ECO:0000313" key="2">
    <source>
        <dbReference type="EMBL" id="KAK2614017.1"/>
    </source>
</evidence>
<sequence>MPTSAIFILARNILGIYKKAGLSHLPSATPPEKPAANNSSDNELSAHPEGDFFILGALARSLESSLGVSNEAQNNYSSKLLRVVRTLVNFIREAGNLPDQQECGPSEMRQKLTEQNGYTEATQDGGLGSSTNLSATEASFMNLSASWESPPGSGSLPFPFSPSFDLSSMNISNVADSLFDFDFSQHFDSAGGFVSPAEQVPDPEALKISSEQDVRKKRLRLDCSQELNCPGDMLSTWPPRNRATMARGSV</sequence>
<accession>A0AAD9SQX1</accession>
<name>A0AAD9SQX1_PHOAM</name>
<reference evidence="2" key="1">
    <citation type="submission" date="2023-06" db="EMBL/GenBank/DDBJ databases">
        <authorList>
            <person name="Noh H."/>
        </authorList>
    </citation>
    <scope>NUCLEOTIDE SEQUENCE</scope>
    <source>
        <strain evidence="2">DUCC20226</strain>
    </source>
</reference>
<feature type="region of interest" description="Disordered" evidence="1">
    <location>
        <begin position="25"/>
        <end position="44"/>
    </location>
</feature>
<comment type="caution">
    <text evidence="2">The sequence shown here is derived from an EMBL/GenBank/DDBJ whole genome shotgun (WGS) entry which is preliminary data.</text>
</comment>
<protein>
    <submittedName>
        <fullName evidence="2">Uncharacterized protein</fullName>
    </submittedName>
</protein>
<evidence type="ECO:0000256" key="1">
    <source>
        <dbReference type="SAM" id="MobiDB-lite"/>
    </source>
</evidence>
<gene>
    <name evidence="2" type="ORF">N8I77_000878</name>
</gene>
<dbReference type="AlphaFoldDB" id="A0AAD9SQX1"/>
<dbReference type="Proteomes" id="UP001265746">
    <property type="component" value="Unassembled WGS sequence"/>
</dbReference>
<keyword evidence="3" id="KW-1185">Reference proteome</keyword>
<proteinExistence type="predicted"/>
<dbReference type="EMBL" id="JAUJFL010000001">
    <property type="protein sequence ID" value="KAK2614017.1"/>
    <property type="molecule type" value="Genomic_DNA"/>
</dbReference>
<organism evidence="2 3">
    <name type="scientific">Phomopsis amygdali</name>
    <name type="common">Fusicoccum amygdali</name>
    <dbReference type="NCBI Taxonomy" id="1214568"/>
    <lineage>
        <taxon>Eukaryota</taxon>
        <taxon>Fungi</taxon>
        <taxon>Dikarya</taxon>
        <taxon>Ascomycota</taxon>
        <taxon>Pezizomycotina</taxon>
        <taxon>Sordariomycetes</taxon>
        <taxon>Sordariomycetidae</taxon>
        <taxon>Diaporthales</taxon>
        <taxon>Diaporthaceae</taxon>
        <taxon>Diaporthe</taxon>
    </lineage>
</organism>